<dbReference type="AlphaFoldDB" id="A0A8S9HUU2"/>
<reference evidence="1" key="1">
    <citation type="submission" date="2019-12" db="EMBL/GenBank/DDBJ databases">
        <title>Genome sequencing and annotation of Brassica cretica.</title>
        <authorList>
            <person name="Studholme D.J."/>
            <person name="Sarris P.F."/>
        </authorList>
    </citation>
    <scope>NUCLEOTIDE SEQUENCE</scope>
    <source>
        <strain evidence="1">PFS-102/07</strain>
        <tissue evidence="1">Leaf</tissue>
    </source>
</reference>
<evidence type="ECO:0000313" key="1">
    <source>
        <dbReference type="EMBL" id="KAF2561384.1"/>
    </source>
</evidence>
<proteinExistence type="predicted"/>
<organism evidence="1">
    <name type="scientific">Brassica cretica</name>
    <name type="common">Mustard</name>
    <dbReference type="NCBI Taxonomy" id="69181"/>
    <lineage>
        <taxon>Eukaryota</taxon>
        <taxon>Viridiplantae</taxon>
        <taxon>Streptophyta</taxon>
        <taxon>Embryophyta</taxon>
        <taxon>Tracheophyta</taxon>
        <taxon>Spermatophyta</taxon>
        <taxon>Magnoliopsida</taxon>
        <taxon>eudicotyledons</taxon>
        <taxon>Gunneridae</taxon>
        <taxon>Pentapetalae</taxon>
        <taxon>rosids</taxon>
        <taxon>malvids</taxon>
        <taxon>Brassicales</taxon>
        <taxon>Brassicaceae</taxon>
        <taxon>Brassiceae</taxon>
        <taxon>Brassica</taxon>
    </lineage>
</organism>
<protein>
    <submittedName>
        <fullName evidence="1">Uncharacterized protein</fullName>
    </submittedName>
</protein>
<dbReference type="EMBL" id="QGKY02001250">
    <property type="protein sequence ID" value="KAF2561384.1"/>
    <property type="molecule type" value="Genomic_DNA"/>
</dbReference>
<comment type="caution">
    <text evidence="1">The sequence shown here is derived from an EMBL/GenBank/DDBJ whole genome shotgun (WGS) entry which is preliminary data.</text>
</comment>
<name>A0A8S9HUU2_BRACR</name>
<gene>
    <name evidence="1" type="ORF">F2Q70_00018654</name>
</gene>
<accession>A0A8S9HUU2</accession>
<sequence length="118" mass="12925">MCIITITRGSRFGGRGGSLRGRDSWGGDDNRRVTEDHQAAELLPRRGVLEVLASIVGVQDTWQQIVLIREGQDLEVEEAHYEDVIVGEVMITEEVEAVVEDEAAGPVEVVPEVVLMIG</sequence>